<accession>A0ABX1SHT3</accession>
<dbReference type="RefSeq" id="WP_169384615.1">
    <property type="nucleotide sequence ID" value="NZ_JAAXLA010000075.1"/>
</dbReference>
<keyword evidence="1" id="KW-0472">Membrane</keyword>
<evidence type="ECO:0000256" key="1">
    <source>
        <dbReference type="SAM" id="Phobius"/>
    </source>
</evidence>
<keyword evidence="1" id="KW-1133">Transmembrane helix</keyword>
<comment type="caution">
    <text evidence="2">The sequence shown here is derived from an EMBL/GenBank/DDBJ whole genome shotgun (WGS) entry which is preliminary data.</text>
</comment>
<feature type="transmembrane region" description="Helical" evidence="1">
    <location>
        <begin position="359"/>
        <end position="381"/>
    </location>
</feature>
<evidence type="ECO:0000313" key="2">
    <source>
        <dbReference type="EMBL" id="NMI01152.1"/>
    </source>
</evidence>
<feature type="transmembrane region" description="Helical" evidence="1">
    <location>
        <begin position="44"/>
        <end position="67"/>
    </location>
</feature>
<evidence type="ECO:0000313" key="3">
    <source>
        <dbReference type="Proteomes" id="UP000820669"/>
    </source>
</evidence>
<protein>
    <submittedName>
        <fullName evidence="2">DUF3556 family protein</fullName>
    </submittedName>
</protein>
<dbReference type="InterPro" id="IPR021941">
    <property type="entry name" value="DUF3556_TM"/>
</dbReference>
<feature type="transmembrane region" description="Helical" evidence="1">
    <location>
        <begin position="211"/>
        <end position="238"/>
    </location>
</feature>
<gene>
    <name evidence="2" type="ORF">HF526_28195</name>
</gene>
<feature type="transmembrane region" description="Helical" evidence="1">
    <location>
        <begin position="179"/>
        <end position="199"/>
    </location>
</feature>
<feature type="transmembrane region" description="Helical" evidence="1">
    <location>
        <begin position="148"/>
        <end position="167"/>
    </location>
</feature>
<keyword evidence="3" id="KW-1185">Reference proteome</keyword>
<dbReference type="Pfam" id="PF12077">
    <property type="entry name" value="DUF3556"/>
    <property type="match status" value="1"/>
</dbReference>
<reference evidence="2 3" key="1">
    <citation type="submission" date="2020-04" db="EMBL/GenBank/DDBJ databases">
        <authorList>
            <person name="Klaysubun C."/>
            <person name="Duangmal K."/>
            <person name="Lipun K."/>
        </authorList>
    </citation>
    <scope>NUCLEOTIDE SEQUENCE [LARGE SCALE GENOMIC DNA]</scope>
    <source>
        <strain evidence="2 3">K10HN5</strain>
    </source>
</reference>
<name>A0ABX1SHT3_9PSEU</name>
<dbReference type="Proteomes" id="UP000820669">
    <property type="component" value="Unassembled WGS sequence"/>
</dbReference>
<sequence>MGFIAPDFPDIDREEWKAKPRLERIKPLALHWVENGFGTPYAVYLLYVVKLVGYVWGGIALIALTPGLGPVSDLTSWWTEPVFFQKVVIWTLLYEVLGLGCGSMPLTLRFLPPVGAFLHWLRPGTVRLAPWPGKVPLTRGTTRTVVDVLLYLAVLVSAGRLVVAAGSPDLVPVGHSAGLLAPVSIAPLLVALALIGLRDKTIFLAARAEQYAVTVVVFLFPYSDMLIGLKLVMLAMWWGAASSKLNHHFPYVVSIMISNSPLQRINWIKRKFYRDYPNDIRPSRLAGVAAHTGTVIEYVVPVVLVLSHGGIVTSLAIGLMLIFHLHILSTFPMGVPLEWNIYVMFATVFLFGANAHVDVFGLGSPLLGVILLAALVAMPVLGNAKPHLVSFLPAMRYYAGNWATSFWCFRKGADGPGTGAENALNAHIVKAARTTRDQLATLYDDDTAELMLAKAMAWRSMHSHGRALNGLLPRALDDIEAYDVREGEFVAGVVLGWNFGEGHLHDESLLAAVQERCGFAPGELRVIMLESQPIQVQRQHYRIHDAATGLVEEGYVRIEDMISRQPWLDGAGSQIPVEVIGGPGDRDRPDVPSSA</sequence>
<keyword evidence="1" id="KW-0812">Transmembrane</keyword>
<feature type="transmembrane region" description="Helical" evidence="1">
    <location>
        <begin position="298"/>
        <end position="323"/>
    </location>
</feature>
<dbReference type="EMBL" id="JAAXLA010000075">
    <property type="protein sequence ID" value="NMI01152.1"/>
    <property type="molecule type" value="Genomic_DNA"/>
</dbReference>
<feature type="transmembrane region" description="Helical" evidence="1">
    <location>
        <begin position="335"/>
        <end position="353"/>
    </location>
</feature>
<proteinExistence type="predicted"/>
<organism evidence="2 3">
    <name type="scientific">Pseudonocardia acidicola</name>
    <dbReference type="NCBI Taxonomy" id="2724939"/>
    <lineage>
        <taxon>Bacteria</taxon>
        <taxon>Bacillati</taxon>
        <taxon>Actinomycetota</taxon>
        <taxon>Actinomycetes</taxon>
        <taxon>Pseudonocardiales</taxon>
        <taxon>Pseudonocardiaceae</taxon>
        <taxon>Pseudonocardia</taxon>
    </lineage>
</organism>